<evidence type="ECO:0000313" key="10">
    <source>
        <dbReference type="EMBL" id="PIB78431.1"/>
    </source>
</evidence>
<dbReference type="STRING" id="28045.AWB95_18940"/>
<evidence type="ECO:0000259" key="8">
    <source>
        <dbReference type="Pfam" id="PF01850"/>
    </source>
</evidence>
<keyword evidence="11" id="KW-1185">Reference proteome</keyword>
<evidence type="ECO:0000256" key="1">
    <source>
        <dbReference type="ARBA" id="ARBA00001946"/>
    </source>
</evidence>
<evidence type="ECO:0000313" key="12">
    <source>
        <dbReference type="Proteomes" id="UP000230971"/>
    </source>
</evidence>
<evidence type="ECO:0000256" key="3">
    <source>
        <dbReference type="ARBA" id="ARBA00022722"/>
    </source>
</evidence>
<dbReference type="EMBL" id="LQOM01000044">
    <property type="protein sequence ID" value="ORV08673.1"/>
    <property type="molecule type" value="Genomic_DNA"/>
</dbReference>
<dbReference type="InterPro" id="IPR006226">
    <property type="entry name" value="Mtu_PIN"/>
</dbReference>
<feature type="binding site" evidence="7">
    <location>
        <position position="5"/>
    </location>
    <ligand>
        <name>Mg(2+)</name>
        <dbReference type="ChEBI" id="CHEBI:18420"/>
    </ligand>
</feature>
<evidence type="ECO:0000256" key="6">
    <source>
        <dbReference type="ARBA" id="ARBA00022842"/>
    </source>
</evidence>
<dbReference type="GO" id="GO:0045926">
    <property type="term" value="P:negative regulation of growth"/>
    <property type="evidence" value="ECO:0007669"/>
    <property type="project" value="UniProtKB-ARBA"/>
</dbReference>
<evidence type="ECO:0000256" key="2">
    <source>
        <dbReference type="ARBA" id="ARBA00022649"/>
    </source>
</evidence>
<comment type="function">
    <text evidence="7">Toxic component of a toxin-antitoxin (TA) system. An RNase.</text>
</comment>
<dbReference type="GO" id="GO:0090729">
    <property type="term" value="F:toxin activity"/>
    <property type="evidence" value="ECO:0007669"/>
    <property type="project" value="UniProtKB-KW"/>
</dbReference>
<keyword evidence="3 7" id="KW-0540">Nuclease</keyword>
<comment type="cofactor">
    <cofactor evidence="1 7">
        <name>Mg(2+)</name>
        <dbReference type="ChEBI" id="CHEBI:18420"/>
    </cofactor>
</comment>
<dbReference type="InterPro" id="IPR022907">
    <property type="entry name" value="VapC_family"/>
</dbReference>
<name>A0A1X1RLK8_MYCCE</name>
<organism evidence="9 11">
    <name type="scientific">Mycobacterium celatum</name>
    <dbReference type="NCBI Taxonomy" id="28045"/>
    <lineage>
        <taxon>Bacteria</taxon>
        <taxon>Bacillati</taxon>
        <taxon>Actinomycetota</taxon>
        <taxon>Actinomycetes</taxon>
        <taxon>Mycobacteriales</taxon>
        <taxon>Mycobacteriaceae</taxon>
        <taxon>Mycobacterium</taxon>
    </lineage>
</organism>
<dbReference type="HAMAP" id="MF_00265">
    <property type="entry name" value="VapC_Nob1"/>
    <property type="match status" value="1"/>
</dbReference>
<dbReference type="GO" id="GO:0004540">
    <property type="term" value="F:RNA nuclease activity"/>
    <property type="evidence" value="ECO:0007669"/>
    <property type="project" value="InterPro"/>
</dbReference>
<comment type="similarity">
    <text evidence="7">Belongs to the PINc/VapC protein family.</text>
</comment>
<dbReference type="GO" id="GO:0000287">
    <property type="term" value="F:magnesium ion binding"/>
    <property type="evidence" value="ECO:0007669"/>
    <property type="project" value="UniProtKB-UniRule"/>
</dbReference>
<comment type="caution">
    <text evidence="9">The sequence shown here is derived from an EMBL/GenBank/DDBJ whole genome shotgun (WGS) entry which is preliminary data.</text>
</comment>
<gene>
    <name evidence="7" type="primary">vapC</name>
    <name evidence="9" type="ORF">AWB95_18940</name>
    <name evidence="10" type="ORF">CQY23_14020</name>
</gene>
<dbReference type="NCBIfam" id="TIGR00028">
    <property type="entry name" value="Mtu_PIN_fam"/>
    <property type="match status" value="1"/>
</dbReference>
<dbReference type="Proteomes" id="UP000193907">
    <property type="component" value="Unassembled WGS sequence"/>
</dbReference>
<evidence type="ECO:0000256" key="4">
    <source>
        <dbReference type="ARBA" id="ARBA00022723"/>
    </source>
</evidence>
<dbReference type="EC" id="3.1.-.-" evidence="7"/>
<dbReference type="OrthoDB" id="556169at2"/>
<keyword evidence="2 7" id="KW-1277">Toxin-antitoxin system</keyword>
<sequence length="151" mass="16915">MLSIDTNVLLYAQNQDCPEHAAASRFLVECASRTDVAVCELVLIELYQLLRNPAVVTRPLDGPEAAEVCQAYRRNRLWALIENAPVMNDVWVRAATPGIARRRLFDARLALTLRHHGVDEFATRNINDFNDFGFSRVWDPITHGGSPEVAG</sequence>
<dbReference type="Proteomes" id="UP000230971">
    <property type="component" value="Unassembled WGS sequence"/>
</dbReference>
<dbReference type="InterPro" id="IPR029060">
    <property type="entry name" value="PIN-like_dom_sf"/>
</dbReference>
<dbReference type="EMBL" id="PDKV01000016">
    <property type="protein sequence ID" value="PIB78431.1"/>
    <property type="molecule type" value="Genomic_DNA"/>
</dbReference>
<feature type="domain" description="PIN" evidence="8">
    <location>
        <begin position="4"/>
        <end position="130"/>
    </location>
</feature>
<keyword evidence="5 7" id="KW-0378">Hydrolase</keyword>
<dbReference type="InterPro" id="IPR002716">
    <property type="entry name" value="PIN_dom"/>
</dbReference>
<dbReference type="Gene3D" id="3.40.50.1010">
    <property type="entry name" value="5'-nuclease"/>
    <property type="match status" value="1"/>
</dbReference>
<reference evidence="9 11" key="1">
    <citation type="submission" date="2016-01" db="EMBL/GenBank/DDBJ databases">
        <title>The new phylogeny of the genus Mycobacterium.</title>
        <authorList>
            <person name="Tarcisio F."/>
            <person name="Conor M."/>
            <person name="Antonella G."/>
            <person name="Elisabetta G."/>
            <person name="Giulia F.S."/>
            <person name="Sara T."/>
            <person name="Anna F."/>
            <person name="Clotilde B."/>
            <person name="Roberto B."/>
            <person name="Veronica D.S."/>
            <person name="Fabio R."/>
            <person name="Monica P."/>
            <person name="Olivier J."/>
            <person name="Enrico T."/>
            <person name="Nicola S."/>
        </authorList>
    </citation>
    <scope>NUCLEOTIDE SEQUENCE [LARGE SCALE GENOMIC DNA]</scope>
    <source>
        <strain evidence="9 11">DSM 44243</strain>
    </source>
</reference>
<evidence type="ECO:0000313" key="9">
    <source>
        <dbReference type="EMBL" id="ORV08673.1"/>
    </source>
</evidence>
<keyword evidence="7" id="KW-0800">Toxin</keyword>
<keyword evidence="4 7" id="KW-0479">Metal-binding</keyword>
<evidence type="ECO:0000256" key="7">
    <source>
        <dbReference type="HAMAP-Rule" id="MF_00265"/>
    </source>
</evidence>
<evidence type="ECO:0000313" key="11">
    <source>
        <dbReference type="Proteomes" id="UP000193907"/>
    </source>
</evidence>
<keyword evidence="6 7" id="KW-0460">Magnesium</keyword>
<dbReference type="RefSeq" id="WP_085168518.1">
    <property type="nucleotide sequence ID" value="NZ_LQOM01000044.1"/>
</dbReference>
<accession>A0A1X1RLK8</accession>
<dbReference type="Pfam" id="PF01850">
    <property type="entry name" value="PIN"/>
    <property type="match status" value="1"/>
</dbReference>
<dbReference type="AlphaFoldDB" id="A0A1X1RLK8"/>
<dbReference type="GO" id="GO:0016788">
    <property type="term" value="F:hydrolase activity, acting on ester bonds"/>
    <property type="evidence" value="ECO:0007669"/>
    <property type="project" value="InterPro"/>
</dbReference>
<reference evidence="10 12" key="2">
    <citation type="journal article" date="2017" name="Infect. Genet. Evol.">
        <title>The new phylogeny of the genus Mycobacterium: The old and the news.</title>
        <authorList>
            <person name="Tortoli E."/>
            <person name="Fedrizzi T."/>
            <person name="Meehan C.J."/>
            <person name="Trovato A."/>
            <person name="Grottola A."/>
            <person name="Giacobazzi E."/>
            <person name="Serpini G.F."/>
            <person name="Tagliazucchi S."/>
            <person name="Fabio A."/>
            <person name="Bettua C."/>
            <person name="Bertorelli R."/>
            <person name="Frascaro F."/>
            <person name="De Sanctis V."/>
            <person name="Pecorari M."/>
            <person name="Jousson O."/>
            <person name="Segata N."/>
            <person name="Cirillo D.M."/>
        </authorList>
    </citation>
    <scope>NUCLEOTIDE SEQUENCE [LARGE SCALE GENOMIC DNA]</scope>
    <source>
        <strain evidence="10 12">NCTC 12882</strain>
    </source>
</reference>
<evidence type="ECO:0000256" key="5">
    <source>
        <dbReference type="ARBA" id="ARBA00022801"/>
    </source>
</evidence>
<protein>
    <recommendedName>
        <fullName evidence="7">Ribonuclease VapC</fullName>
        <shortName evidence="7">RNase VapC</shortName>
        <ecNumber evidence="7">3.1.-.-</ecNumber>
    </recommendedName>
    <alternativeName>
        <fullName evidence="7">Toxin VapC</fullName>
    </alternativeName>
</protein>
<feature type="binding site" evidence="7">
    <location>
        <position position="106"/>
    </location>
    <ligand>
        <name>Mg(2+)</name>
        <dbReference type="ChEBI" id="CHEBI:18420"/>
    </ligand>
</feature>
<proteinExistence type="inferred from homology"/>
<dbReference type="SUPFAM" id="SSF88723">
    <property type="entry name" value="PIN domain-like"/>
    <property type="match status" value="1"/>
</dbReference>